<comment type="caution">
    <text evidence="10">The sequence shown here is derived from an EMBL/GenBank/DDBJ whole genome shotgun (WGS) entry which is preliminary data.</text>
</comment>
<protein>
    <recommendedName>
        <fullName evidence="8">Thymidylate kinase</fullName>
        <ecNumber evidence="8">2.7.4.9</ecNumber>
    </recommendedName>
    <alternativeName>
        <fullName evidence="8">dTMP kinase</fullName>
    </alternativeName>
</protein>
<dbReference type="EMBL" id="JAFGIX010000035">
    <property type="protein sequence ID" value="MBN1573024.1"/>
    <property type="molecule type" value="Genomic_DNA"/>
</dbReference>
<evidence type="ECO:0000256" key="3">
    <source>
        <dbReference type="ARBA" id="ARBA00022727"/>
    </source>
</evidence>
<dbReference type="InterPro" id="IPR027417">
    <property type="entry name" value="P-loop_NTPase"/>
</dbReference>
<feature type="domain" description="Thymidylate kinase-like" evidence="9">
    <location>
        <begin position="17"/>
        <end position="200"/>
    </location>
</feature>
<organism evidence="10 11">
    <name type="scientific">Candidatus Zymogenus saltonus</name>
    <dbReference type="NCBI Taxonomy" id="2844893"/>
    <lineage>
        <taxon>Bacteria</taxon>
        <taxon>Deltaproteobacteria</taxon>
        <taxon>Candidatus Zymogenia</taxon>
        <taxon>Candidatus Zymogeniales</taxon>
        <taxon>Candidatus Zymogenaceae</taxon>
        <taxon>Candidatus Zymogenus</taxon>
    </lineage>
</organism>
<dbReference type="PANTHER" id="PTHR10344:SF4">
    <property type="entry name" value="UMP-CMP KINASE 2, MITOCHONDRIAL"/>
    <property type="match status" value="1"/>
</dbReference>
<evidence type="ECO:0000256" key="4">
    <source>
        <dbReference type="ARBA" id="ARBA00022741"/>
    </source>
</evidence>
<dbReference type="SUPFAM" id="SSF52540">
    <property type="entry name" value="P-loop containing nucleoside triphosphate hydrolases"/>
    <property type="match status" value="1"/>
</dbReference>
<dbReference type="AlphaFoldDB" id="A0A9D8KE43"/>
<keyword evidence="5 8" id="KW-0418">Kinase</keyword>
<dbReference type="Gene3D" id="3.40.50.300">
    <property type="entry name" value="P-loop containing nucleotide triphosphate hydrolases"/>
    <property type="match status" value="1"/>
</dbReference>
<reference evidence="10" key="1">
    <citation type="journal article" date="2021" name="Environ. Microbiol.">
        <title>Genomic characterization of three novel Desulfobacterota classes expand the metabolic and phylogenetic diversity of the phylum.</title>
        <authorList>
            <person name="Murphy C.L."/>
            <person name="Biggerstaff J."/>
            <person name="Eichhorn A."/>
            <person name="Ewing E."/>
            <person name="Shahan R."/>
            <person name="Soriano D."/>
            <person name="Stewart S."/>
            <person name="VanMol K."/>
            <person name="Walker R."/>
            <person name="Walters P."/>
            <person name="Elshahed M.S."/>
            <person name="Youssef N.H."/>
        </authorList>
    </citation>
    <scope>NUCLEOTIDE SEQUENCE</scope>
    <source>
        <strain evidence="10">Zod_Metabat.24</strain>
    </source>
</reference>
<dbReference type="GO" id="GO:0006227">
    <property type="term" value="P:dUDP biosynthetic process"/>
    <property type="evidence" value="ECO:0007669"/>
    <property type="project" value="TreeGrafter"/>
</dbReference>
<dbReference type="Pfam" id="PF02223">
    <property type="entry name" value="Thymidylate_kin"/>
    <property type="match status" value="1"/>
</dbReference>
<dbReference type="PANTHER" id="PTHR10344">
    <property type="entry name" value="THYMIDYLATE KINASE"/>
    <property type="match status" value="1"/>
</dbReference>
<comment type="similarity">
    <text evidence="1 8">Belongs to the thymidylate kinase family.</text>
</comment>
<dbReference type="InterPro" id="IPR018095">
    <property type="entry name" value="Thymidylate_kin_CS"/>
</dbReference>
<keyword evidence="6 8" id="KW-0067">ATP-binding</keyword>
<evidence type="ECO:0000313" key="11">
    <source>
        <dbReference type="Proteomes" id="UP000809273"/>
    </source>
</evidence>
<dbReference type="Proteomes" id="UP000809273">
    <property type="component" value="Unassembled WGS sequence"/>
</dbReference>
<feature type="binding site" evidence="8">
    <location>
        <begin position="19"/>
        <end position="26"/>
    </location>
    <ligand>
        <name>ATP</name>
        <dbReference type="ChEBI" id="CHEBI:30616"/>
    </ligand>
</feature>
<dbReference type="GO" id="GO:0005737">
    <property type="term" value="C:cytoplasm"/>
    <property type="evidence" value="ECO:0007669"/>
    <property type="project" value="TreeGrafter"/>
</dbReference>
<dbReference type="HAMAP" id="MF_00165">
    <property type="entry name" value="Thymidylate_kinase"/>
    <property type="match status" value="1"/>
</dbReference>
<dbReference type="CDD" id="cd01672">
    <property type="entry name" value="TMPK"/>
    <property type="match status" value="1"/>
</dbReference>
<dbReference type="NCBIfam" id="TIGR00041">
    <property type="entry name" value="DTMP_kinase"/>
    <property type="match status" value="1"/>
</dbReference>
<evidence type="ECO:0000313" key="10">
    <source>
        <dbReference type="EMBL" id="MBN1573024.1"/>
    </source>
</evidence>
<evidence type="ECO:0000256" key="8">
    <source>
        <dbReference type="HAMAP-Rule" id="MF_00165"/>
    </source>
</evidence>
<comment type="function">
    <text evidence="8">Phosphorylation of dTMP to form dTDP in both de novo and salvage pathways of dTTP synthesis.</text>
</comment>
<evidence type="ECO:0000256" key="1">
    <source>
        <dbReference type="ARBA" id="ARBA00009776"/>
    </source>
</evidence>
<sequence>MNSKKDRKLKRGVLIVIEGIDGAGKSTQAERLLKFLSDNGYDALGLTEPTDGVWGKKIREMALRGEREDAPEEEYRLFTLDREENVEKNIAPALKDKKTVVLDRYYFSTMAYQGARGLDPRRIMEESGEFAPMPDLVFLIDIPVDESLKRIKMGRGGFSPFEREEYLKKVKEIFDREVAPLSCVVMVDGTKGEEAVFEEIRDLVMELLAPLTL</sequence>
<gene>
    <name evidence="8 10" type="primary">tmk</name>
    <name evidence="10" type="ORF">JW984_07510</name>
</gene>
<evidence type="ECO:0000256" key="2">
    <source>
        <dbReference type="ARBA" id="ARBA00022679"/>
    </source>
</evidence>
<dbReference type="EC" id="2.7.4.9" evidence="8"/>
<comment type="catalytic activity">
    <reaction evidence="7 8">
        <text>dTMP + ATP = dTDP + ADP</text>
        <dbReference type="Rhea" id="RHEA:13517"/>
        <dbReference type="ChEBI" id="CHEBI:30616"/>
        <dbReference type="ChEBI" id="CHEBI:58369"/>
        <dbReference type="ChEBI" id="CHEBI:63528"/>
        <dbReference type="ChEBI" id="CHEBI:456216"/>
        <dbReference type="EC" id="2.7.4.9"/>
    </reaction>
</comment>
<dbReference type="GO" id="GO:0006235">
    <property type="term" value="P:dTTP biosynthetic process"/>
    <property type="evidence" value="ECO:0007669"/>
    <property type="project" value="UniProtKB-UniRule"/>
</dbReference>
<evidence type="ECO:0000256" key="6">
    <source>
        <dbReference type="ARBA" id="ARBA00022840"/>
    </source>
</evidence>
<dbReference type="GO" id="GO:0004798">
    <property type="term" value="F:dTMP kinase activity"/>
    <property type="evidence" value="ECO:0007669"/>
    <property type="project" value="UniProtKB-UniRule"/>
</dbReference>
<proteinExistence type="inferred from homology"/>
<dbReference type="GO" id="GO:0005524">
    <property type="term" value="F:ATP binding"/>
    <property type="evidence" value="ECO:0007669"/>
    <property type="project" value="UniProtKB-UniRule"/>
</dbReference>
<keyword evidence="3 8" id="KW-0545">Nucleotide biosynthesis</keyword>
<dbReference type="PROSITE" id="PS01331">
    <property type="entry name" value="THYMIDYLATE_KINASE"/>
    <property type="match status" value="1"/>
</dbReference>
<dbReference type="GO" id="GO:0006233">
    <property type="term" value="P:dTDP biosynthetic process"/>
    <property type="evidence" value="ECO:0007669"/>
    <property type="project" value="InterPro"/>
</dbReference>
<reference evidence="10" key="2">
    <citation type="submission" date="2021-01" db="EMBL/GenBank/DDBJ databases">
        <authorList>
            <person name="Hahn C.R."/>
            <person name="Youssef N.H."/>
            <person name="Elshahed M."/>
        </authorList>
    </citation>
    <scope>NUCLEOTIDE SEQUENCE</scope>
    <source>
        <strain evidence="10">Zod_Metabat.24</strain>
    </source>
</reference>
<accession>A0A9D8KE43</accession>
<name>A0A9D8KE43_9DELT</name>
<dbReference type="InterPro" id="IPR018094">
    <property type="entry name" value="Thymidylate_kinase"/>
</dbReference>
<dbReference type="InterPro" id="IPR039430">
    <property type="entry name" value="Thymidylate_kin-like_dom"/>
</dbReference>
<evidence type="ECO:0000259" key="9">
    <source>
        <dbReference type="Pfam" id="PF02223"/>
    </source>
</evidence>
<keyword evidence="2 8" id="KW-0808">Transferase</keyword>
<keyword evidence="4 8" id="KW-0547">Nucleotide-binding</keyword>
<evidence type="ECO:0000256" key="7">
    <source>
        <dbReference type="ARBA" id="ARBA00048743"/>
    </source>
</evidence>
<evidence type="ECO:0000256" key="5">
    <source>
        <dbReference type="ARBA" id="ARBA00022777"/>
    </source>
</evidence>